<dbReference type="Proteomes" id="UP000052978">
    <property type="component" value="Unassembled WGS sequence"/>
</dbReference>
<keyword evidence="3" id="KW-1185">Reference proteome</keyword>
<accession>S7Q7P0</accession>
<organism evidence="2 3">
    <name type="scientific">Myotis brandtii</name>
    <name type="common">Brandt's bat</name>
    <dbReference type="NCBI Taxonomy" id="109478"/>
    <lineage>
        <taxon>Eukaryota</taxon>
        <taxon>Metazoa</taxon>
        <taxon>Chordata</taxon>
        <taxon>Craniata</taxon>
        <taxon>Vertebrata</taxon>
        <taxon>Euteleostomi</taxon>
        <taxon>Mammalia</taxon>
        <taxon>Eutheria</taxon>
        <taxon>Laurasiatheria</taxon>
        <taxon>Chiroptera</taxon>
        <taxon>Yangochiroptera</taxon>
        <taxon>Vespertilionidae</taxon>
        <taxon>Myotis</taxon>
    </lineage>
</organism>
<feature type="compositionally biased region" description="Polar residues" evidence="1">
    <location>
        <begin position="55"/>
        <end position="65"/>
    </location>
</feature>
<proteinExistence type="predicted"/>
<evidence type="ECO:0000256" key="1">
    <source>
        <dbReference type="SAM" id="MobiDB-lite"/>
    </source>
</evidence>
<dbReference type="AlphaFoldDB" id="S7Q7P0"/>
<name>S7Q7P0_MYOBR</name>
<gene>
    <name evidence="2" type="ORF">D623_10003911</name>
</gene>
<feature type="region of interest" description="Disordered" evidence="1">
    <location>
        <begin position="54"/>
        <end position="78"/>
    </location>
</feature>
<feature type="region of interest" description="Disordered" evidence="1">
    <location>
        <begin position="1"/>
        <end position="39"/>
    </location>
</feature>
<protein>
    <submittedName>
        <fullName evidence="2">Uncharacterized protein</fullName>
    </submittedName>
</protein>
<reference evidence="2 3" key="1">
    <citation type="journal article" date="2013" name="Nat. Commun.">
        <title>Genome analysis reveals insights into physiology and longevity of the Brandt's bat Myotis brandtii.</title>
        <authorList>
            <person name="Seim I."/>
            <person name="Fang X."/>
            <person name="Xiong Z."/>
            <person name="Lobanov A.V."/>
            <person name="Huang Z."/>
            <person name="Ma S."/>
            <person name="Feng Y."/>
            <person name="Turanov A.A."/>
            <person name="Zhu Y."/>
            <person name="Lenz T.L."/>
            <person name="Gerashchenko M.V."/>
            <person name="Fan D."/>
            <person name="Hee Yim S."/>
            <person name="Yao X."/>
            <person name="Jordan D."/>
            <person name="Xiong Y."/>
            <person name="Ma Y."/>
            <person name="Lyapunov A.N."/>
            <person name="Chen G."/>
            <person name="Kulakova O.I."/>
            <person name="Sun Y."/>
            <person name="Lee S.G."/>
            <person name="Bronson R.T."/>
            <person name="Moskalev A.A."/>
            <person name="Sunyaev S.R."/>
            <person name="Zhang G."/>
            <person name="Krogh A."/>
            <person name="Wang J."/>
            <person name="Gladyshev V.N."/>
        </authorList>
    </citation>
    <scope>NUCLEOTIDE SEQUENCE [LARGE SCALE GENOMIC DNA]</scope>
</reference>
<sequence>MAEAESRFEEGMDLPAPSCPSTDTPGGLPGPGLPPKRAPGLPLWFTSVLLAASPQRASAPQNVSTERPGDAPHPSALWVPEPQWWLNSTCKREKAEIQPTLPVPPSMTPSVTTNSPEVG</sequence>
<dbReference type="EMBL" id="KE164672">
    <property type="protein sequence ID" value="EPQ19403.1"/>
    <property type="molecule type" value="Genomic_DNA"/>
</dbReference>
<feature type="compositionally biased region" description="Low complexity" evidence="1">
    <location>
        <begin position="108"/>
        <end position="119"/>
    </location>
</feature>
<evidence type="ECO:0000313" key="2">
    <source>
        <dbReference type="EMBL" id="EPQ19403.1"/>
    </source>
</evidence>
<feature type="region of interest" description="Disordered" evidence="1">
    <location>
        <begin position="97"/>
        <end position="119"/>
    </location>
</feature>
<feature type="compositionally biased region" description="Basic and acidic residues" evidence="1">
    <location>
        <begin position="1"/>
        <end position="10"/>
    </location>
</feature>
<evidence type="ECO:0000313" key="3">
    <source>
        <dbReference type="Proteomes" id="UP000052978"/>
    </source>
</evidence>